<evidence type="ECO:0000313" key="3">
    <source>
        <dbReference type="EMBL" id="TBU25939.1"/>
    </source>
</evidence>
<accession>A0A4Q9MF91</accession>
<dbReference type="AlphaFoldDB" id="A0A4Q9MF91"/>
<dbReference type="OrthoDB" id="2749722at2759"/>
<sequence>MSGYIHLARDSVEDTTKDQASKEALLSADSEHDQWSDEQTSTRARSNLRGVVYIALVLLLVNVLVWAIAGSKLRTIYHTIQDNLDVVDTRLLPRPDVGNGVKLTAQSP</sequence>
<feature type="region of interest" description="Disordered" evidence="1">
    <location>
        <begin position="15"/>
        <end position="42"/>
    </location>
</feature>
<protein>
    <submittedName>
        <fullName evidence="3">Uncharacterized protein</fullName>
    </submittedName>
</protein>
<name>A0A4Q9MF91_9APHY</name>
<evidence type="ECO:0000256" key="2">
    <source>
        <dbReference type="SAM" id="Phobius"/>
    </source>
</evidence>
<reference evidence="3" key="1">
    <citation type="submission" date="2019-01" db="EMBL/GenBank/DDBJ databases">
        <title>Draft genome sequences of three monokaryotic isolates of the white-rot basidiomycete fungus Dichomitus squalens.</title>
        <authorList>
            <consortium name="DOE Joint Genome Institute"/>
            <person name="Lopez S.C."/>
            <person name="Andreopoulos B."/>
            <person name="Pangilinan J."/>
            <person name="Lipzen A."/>
            <person name="Riley R."/>
            <person name="Ahrendt S."/>
            <person name="Ng V."/>
            <person name="Barry K."/>
            <person name="Daum C."/>
            <person name="Grigoriev I.V."/>
            <person name="Hilden K.S."/>
            <person name="Makela M.R."/>
            <person name="de Vries R.P."/>
        </authorList>
    </citation>
    <scope>NUCLEOTIDE SEQUENCE [LARGE SCALE GENOMIC DNA]</scope>
    <source>
        <strain evidence="3">OM18370.1</strain>
    </source>
</reference>
<keyword evidence="2" id="KW-0472">Membrane</keyword>
<organism evidence="3">
    <name type="scientific">Dichomitus squalens</name>
    <dbReference type="NCBI Taxonomy" id="114155"/>
    <lineage>
        <taxon>Eukaryota</taxon>
        <taxon>Fungi</taxon>
        <taxon>Dikarya</taxon>
        <taxon>Basidiomycota</taxon>
        <taxon>Agaricomycotina</taxon>
        <taxon>Agaricomycetes</taxon>
        <taxon>Polyporales</taxon>
        <taxon>Polyporaceae</taxon>
        <taxon>Dichomitus</taxon>
    </lineage>
</organism>
<keyword evidence="2" id="KW-1133">Transmembrane helix</keyword>
<gene>
    <name evidence="3" type="ORF">BD311DRAFT_763605</name>
</gene>
<feature type="transmembrane region" description="Helical" evidence="2">
    <location>
        <begin position="50"/>
        <end position="69"/>
    </location>
</feature>
<evidence type="ECO:0000256" key="1">
    <source>
        <dbReference type="SAM" id="MobiDB-lite"/>
    </source>
</evidence>
<proteinExistence type="predicted"/>
<dbReference type="Proteomes" id="UP000292957">
    <property type="component" value="Unassembled WGS sequence"/>
</dbReference>
<dbReference type="EMBL" id="ML143453">
    <property type="protein sequence ID" value="TBU25939.1"/>
    <property type="molecule type" value="Genomic_DNA"/>
</dbReference>
<keyword evidence="2" id="KW-0812">Transmembrane</keyword>